<dbReference type="InterPro" id="IPR036249">
    <property type="entry name" value="Thioredoxin-like_sf"/>
</dbReference>
<sequence length="216" mass="24580">MIIILYNVVGSPPCNLVRSLAKHAGIGLKLKNLDFANKEHLGEEYLKINPFHKVPAIDDDGFVVYESNAIAYHLLRKYAPESELYPACIQTRTRIDQILSAIATTIHSATSVFMRPRIFLKTKPTAEELAEFEQNVVRGLEHLIGDDKFAVGDNFTLGDMALTTRIIVALENGFVDPSKFPKLARYYDRVKREQPYFEEIYRPAINHVKELFGKLK</sequence>
<protein>
    <recommendedName>
        <fullName evidence="7">Glutathione S-transferase</fullName>
    </recommendedName>
</protein>
<keyword evidence="6" id="KW-1185">Reference proteome</keyword>
<gene>
    <name evidence="5" type="ORF">HPB52_007900</name>
</gene>
<evidence type="ECO:0000259" key="4">
    <source>
        <dbReference type="PROSITE" id="PS50405"/>
    </source>
</evidence>
<dbReference type="Pfam" id="PF00043">
    <property type="entry name" value="GST_C"/>
    <property type="match status" value="1"/>
</dbReference>
<dbReference type="InterPro" id="IPR040079">
    <property type="entry name" value="Glutathione_S-Trfase"/>
</dbReference>
<dbReference type="OrthoDB" id="2309723at2759"/>
<dbReference type="OMA" id="IGSPPCN"/>
<accession>A0A9D4PXQ0</accession>
<evidence type="ECO:0000256" key="1">
    <source>
        <dbReference type="ARBA" id="ARBA00011738"/>
    </source>
</evidence>
<evidence type="ECO:0000313" key="5">
    <source>
        <dbReference type="EMBL" id="KAH7956298.1"/>
    </source>
</evidence>
<reference evidence="5" key="1">
    <citation type="journal article" date="2020" name="Cell">
        <title>Large-Scale Comparative Analyses of Tick Genomes Elucidate Their Genetic Diversity and Vector Capacities.</title>
        <authorList>
            <consortium name="Tick Genome and Microbiome Consortium (TIGMIC)"/>
            <person name="Jia N."/>
            <person name="Wang J."/>
            <person name="Shi W."/>
            <person name="Du L."/>
            <person name="Sun Y."/>
            <person name="Zhan W."/>
            <person name="Jiang J.F."/>
            <person name="Wang Q."/>
            <person name="Zhang B."/>
            <person name="Ji P."/>
            <person name="Bell-Sakyi L."/>
            <person name="Cui X.M."/>
            <person name="Yuan T.T."/>
            <person name="Jiang B.G."/>
            <person name="Yang W.F."/>
            <person name="Lam T.T."/>
            <person name="Chang Q.C."/>
            <person name="Ding S.J."/>
            <person name="Wang X.J."/>
            <person name="Zhu J.G."/>
            <person name="Ruan X.D."/>
            <person name="Zhao L."/>
            <person name="Wei J.T."/>
            <person name="Ye R.Z."/>
            <person name="Que T.C."/>
            <person name="Du C.H."/>
            <person name="Zhou Y.H."/>
            <person name="Cheng J.X."/>
            <person name="Dai P.F."/>
            <person name="Guo W.B."/>
            <person name="Han X.H."/>
            <person name="Huang E.J."/>
            <person name="Li L.F."/>
            <person name="Wei W."/>
            <person name="Gao Y.C."/>
            <person name="Liu J.Z."/>
            <person name="Shao H.Z."/>
            <person name="Wang X."/>
            <person name="Wang C.C."/>
            <person name="Yang T.C."/>
            <person name="Huo Q.B."/>
            <person name="Li W."/>
            <person name="Chen H.Y."/>
            <person name="Chen S.E."/>
            <person name="Zhou L.G."/>
            <person name="Ni X.B."/>
            <person name="Tian J.H."/>
            <person name="Sheng Y."/>
            <person name="Liu T."/>
            <person name="Pan Y.S."/>
            <person name="Xia L.Y."/>
            <person name="Li J."/>
            <person name="Zhao F."/>
            <person name="Cao W.C."/>
        </authorList>
    </citation>
    <scope>NUCLEOTIDE SEQUENCE</scope>
    <source>
        <strain evidence="5">Rsan-2018</strain>
    </source>
</reference>
<comment type="caution">
    <text evidence="5">The sequence shown here is derived from an EMBL/GenBank/DDBJ whole genome shotgun (WGS) entry which is preliminary data.</text>
</comment>
<dbReference type="Pfam" id="PF02798">
    <property type="entry name" value="GST_N"/>
    <property type="match status" value="1"/>
</dbReference>
<dbReference type="PROSITE" id="PS50405">
    <property type="entry name" value="GST_CTER"/>
    <property type="match status" value="1"/>
</dbReference>
<dbReference type="SUPFAM" id="SSF52833">
    <property type="entry name" value="Thioredoxin-like"/>
    <property type="match status" value="1"/>
</dbReference>
<dbReference type="AlphaFoldDB" id="A0A9D4PXQ0"/>
<evidence type="ECO:0000256" key="2">
    <source>
        <dbReference type="RuleBase" id="RU003494"/>
    </source>
</evidence>
<dbReference type="GO" id="GO:0006749">
    <property type="term" value="P:glutathione metabolic process"/>
    <property type="evidence" value="ECO:0007669"/>
    <property type="project" value="TreeGrafter"/>
</dbReference>
<dbReference type="InterPro" id="IPR004046">
    <property type="entry name" value="GST_C"/>
</dbReference>
<dbReference type="PANTHER" id="PTHR43969:SF9">
    <property type="entry name" value="GLUTATHIONE S TRANSFERASE D10, ISOFORM A-RELATED"/>
    <property type="match status" value="1"/>
</dbReference>
<dbReference type="InterPro" id="IPR036282">
    <property type="entry name" value="Glutathione-S-Trfase_C_sf"/>
</dbReference>
<dbReference type="GO" id="GO:0004364">
    <property type="term" value="F:glutathione transferase activity"/>
    <property type="evidence" value="ECO:0007669"/>
    <property type="project" value="TreeGrafter"/>
</dbReference>
<feature type="domain" description="GST C-terminal" evidence="4">
    <location>
        <begin position="88"/>
        <end position="215"/>
    </location>
</feature>
<dbReference type="InterPro" id="IPR010987">
    <property type="entry name" value="Glutathione-S-Trfase_C-like"/>
</dbReference>
<dbReference type="VEuPathDB" id="VectorBase:RSAN_054273"/>
<evidence type="ECO:0000313" key="6">
    <source>
        <dbReference type="Proteomes" id="UP000821837"/>
    </source>
</evidence>
<dbReference type="PROSITE" id="PS50404">
    <property type="entry name" value="GST_NTER"/>
    <property type="match status" value="1"/>
</dbReference>
<comment type="similarity">
    <text evidence="2">Belongs to the GST superfamily.</text>
</comment>
<dbReference type="SFLD" id="SFLDS00019">
    <property type="entry name" value="Glutathione_Transferase_(cytos"/>
    <property type="match status" value="1"/>
</dbReference>
<dbReference type="Gene3D" id="1.20.1050.10">
    <property type="match status" value="1"/>
</dbReference>
<dbReference type="EMBL" id="JABSTV010001250">
    <property type="protein sequence ID" value="KAH7956298.1"/>
    <property type="molecule type" value="Genomic_DNA"/>
</dbReference>
<dbReference type="Proteomes" id="UP000821837">
    <property type="component" value="Unassembled WGS sequence"/>
</dbReference>
<feature type="domain" description="GST N-terminal" evidence="3">
    <location>
        <begin position="1"/>
        <end position="82"/>
    </location>
</feature>
<dbReference type="Gene3D" id="3.40.30.10">
    <property type="entry name" value="Glutaredoxin"/>
    <property type="match status" value="1"/>
</dbReference>
<dbReference type="InterPro" id="IPR004045">
    <property type="entry name" value="Glutathione_S-Trfase_N"/>
</dbReference>
<evidence type="ECO:0008006" key="7">
    <source>
        <dbReference type="Google" id="ProtNLM"/>
    </source>
</evidence>
<dbReference type="PANTHER" id="PTHR43969">
    <property type="entry name" value="GLUTATHIONE S TRANSFERASE D10, ISOFORM A-RELATED"/>
    <property type="match status" value="1"/>
</dbReference>
<comment type="subunit">
    <text evidence="1">Homodimer.</text>
</comment>
<proteinExistence type="inferred from homology"/>
<dbReference type="SUPFAM" id="SSF47616">
    <property type="entry name" value="GST C-terminal domain-like"/>
    <property type="match status" value="1"/>
</dbReference>
<evidence type="ECO:0000259" key="3">
    <source>
        <dbReference type="PROSITE" id="PS50404"/>
    </source>
</evidence>
<reference evidence="5" key="2">
    <citation type="submission" date="2021-09" db="EMBL/GenBank/DDBJ databases">
        <authorList>
            <person name="Jia N."/>
            <person name="Wang J."/>
            <person name="Shi W."/>
            <person name="Du L."/>
            <person name="Sun Y."/>
            <person name="Zhan W."/>
            <person name="Jiang J."/>
            <person name="Wang Q."/>
            <person name="Zhang B."/>
            <person name="Ji P."/>
            <person name="Sakyi L.B."/>
            <person name="Cui X."/>
            <person name="Yuan T."/>
            <person name="Jiang B."/>
            <person name="Yang W."/>
            <person name="Lam T.T.-Y."/>
            <person name="Chang Q."/>
            <person name="Ding S."/>
            <person name="Wang X."/>
            <person name="Zhu J."/>
            <person name="Ruan X."/>
            <person name="Zhao L."/>
            <person name="Wei J."/>
            <person name="Que T."/>
            <person name="Du C."/>
            <person name="Cheng J."/>
            <person name="Dai P."/>
            <person name="Han X."/>
            <person name="Huang E."/>
            <person name="Gao Y."/>
            <person name="Liu J."/>
            <person name="Shao H."/>
            <person name="Ye R."/>
            <person name="Li L."/>
            <person name="Wei W."/>
            <person name="Wang X."/>
            <person name="Wang C."/>
            <person name="Huo Q."/>
            <person name="Li W."/>
            <person name="Guo W."/>
            <person name="Chen H."/>
            <person name="Chen S."/>
            <person name="Zhou L."/>
            <person name="Zhou L."/>
            <person name="Ni X."/>
            <person name="Tian J."/>
            <person name="Zhou Y."/>
            <person name="Sheng Y."/>
            <person name="Liu T."/>
            <person name="Pan Y."/>
            <person name="Xia L."/>
            <person name="Li J."/>
            <person name="Zhao F."/>
            <person name="Cao W."/>
        </authorList>
    </citation>
    <scope>NUCLEOTIDE SEQUENCE</scope>
    <source>
        <strain evidence="5">Rsan-2018</strain>
        <tissue evidence="5">Larvae</tissue>
    </source>
</reference>
<dbReference type="SFLD" id="SFLDG00358">
    <property type="entry name" value="Main_(cytGST)"/>
    <property type="match status" value="1"/>
</dbReference>
<organism evidence="5 6">
    <name type="scientific">Rhipicephalus sanguineus</name>
    <name type="common">Brown dog tick</name>
    <name type="synonym">Ixodes sanguineus</name>
    <dbReference type="NCBI Taxonomy" id="34632"/>
    <lineage>
        <taxon>Eukaryota</taxon>
        <taxon>Metazoa</taxon>
        <taxon>Ecdysozoa</taxon>
        <taxon>Arthropoda</taxon>
        <taxon>Chelicerata</taxon>
        <taxon>Arachnida</taxon>
        <taxon>Acari</taxon>
        <taxon>Parasitiformes</taxon>
        <taxon>Ixodida</taxon>
        <taxon>Ixodoidea</taxon>
        <taxon>Ixodidae</taxon>
        <taxon>Rhipicephalinae</taxon>
        <taxon>Rhipicephalus</taxon>
        <taxon>Rhipicephalus</taxon>
    </lineage>
</organism>
<name>A0A9D4PXQ0_RHISA</name>